<feature type="domain" description="HTH lysR-type" evidence="6">
    <location>
        <begin position="1"/>
        <end position="58"/>
    </location>
</feature>
<accession>A0A059MIW0</accession>
<dbReference type="SUPFAM" id="SSF46785">
    <property type="entry name" value="Winged helix' DNA-binding domain"/>
    <property type="match status" value="1"/>
</dbReference>
<evidence type="ECO:0000313" key="8">
    <source>
        <dbReference type="EMBL" id="UYF94912.1"/>
    </source>
</evidence>
<dbReference type="Gene3D" id="1.10.10.10">
    <property type="entry name" value="Winged helix-like DNA-binding domain superfamily/Winged helix DNA-binding domain"/>
    <property type="match status" value="1"/>
</dbReference>
<dbReference type="InterPro" id="IPR000847">
    <property type="entry name" value="LysR_HTH_N"/>
</dbReference>
<dbReference type="Proteomes" id="UP001163947">
    <property type="component" value="Chromosome"/>
</dbReference>
<keyword evidence="2" id="KW-0805">Transcription regulation</keyword>
<evidence type="ECO:0000313" key="10">
    <source>
        <dbReference type="Proteomes" id="UP001163947"/>
    </source>
</evidence>
<dbReference type="GO" id="GO:0032993">
    <property type="term" value="C:protein-DNA complex"/>
    <property type="evidence" value="ECO:0007669"/>
    <property type="project" value="TreeGrafter"/>
</dbReference>
<evidence type="ECO:0000313" key="7">
    <source>
        <dbReference type="EMBL" id="GES35527.1"/>
    </source>
</evidence>
<keyword evidence="4" id="KW-0010">Activator</keyword>
<protein>
    <submittedName>
        <fullName evidence="7">Chromosome initiation inhibitor</fullName>
    </submittedName>
    <submittedName>
        <fullName evidence="8">LysR family transcriptional regulator</fullName>
    </submittedName>
</protein>
<keyword evidence="9" id="KW-1185">Reference proteome</keyword>
<evidence type="ECO:0000256" key="4">
    <source>
        <dbReference type="ARBA" id="ARBA00023159"/>
    </source>
</evidence>
<dbReference type="RefSeq" id="WP_029546504.1">
    <property type="nucleotide sequence ID" value="NZ_BAAAYP010000072.1"/>
</dbReference>
<dbReference type="Proteomes" id="UP000325466">
    <property type="component" value="Unassembled WGS sequence"/>
</dbReference>
<evidence type="ECO:0000256" key="2">
    <source>
        <dbReference type="ARBA" id="ARBA00023015"/>
    </source>
</evidence>
<keyword evidence="5" id="KW-0804">Transcription</keyword>
<evidence type="ECO:0000256" key="3">
    <source>
        <dbReference type="ARBA" id="ARBA00023125"/>
    </source>
</evidence>
<dbReference type="PRINTS" id="PR00039">
    <property type="entry name" value="HTHLYSR"/>
</dbReference>
<sequence length="300" mass="32772">MDFRQLRYFLAVSEELSFSKAAQKCFISQSAISHQITRLEKELDTSLFERSTRVVRLTPAGSRLVPIAQQVLSLEAQAYAVAREPRNRIRIAANMTFASQSLDAIAHVREQYPAIDIEFVIKSFADRIDAVAGGDADVALIRGGVDRPGLETVELGIEDLVIVTSSRHPLSAFSTVDLGDLAPYPLLLPPRPSQVLIHTVIEDAFRAVGRRVQLGPSIASDHTATLDVITNPRAWTVLYPSTAAETPRTGLAYMREARNRLSVPVCGVVRSDAPRSSAMSSLILALRRSMTSEAPPGPED</sequence>
<comment type="similarity">
    <text evidence="1">Belongs to the LysR transcriptional regulatory family.</text>
</comment>
<dbReference type="SUPFAM" id="SSF53850">
    <property type="entry name" value="Periplasmic binding protein-like II"/>
    <property type="match status" value="1"/>
</dbReference>
<dbReference type="PANTHER" id="PTHR30346">
    <property type="entry name" value="TRANSCRIPTIONAL DUAL REGULATOR HCAR-RELATED"/>
    <property type="match status" value="1"/>
</dbReference>
<dbReference type="Pfam" id="PF00126">
    <property type="entry name" value="HTH_1"/>
    <property type="match status" value="1"/>
</dbReference>
<accession>A0A0F6S9E6</accession>
<name>A0A059MIW0_9NOCA</name>
<evidence type="ECO:0000313" key="9">
    <source>
        <dbReference type="Proteomes" id="UP000325466"/>
    </source>
</evidence>
<dbReference type="KEGG" id="rav:AAT18_24355"/>
<gene>
    <name evidence="8" type="ORF">OCS65_03795</name>
    <name evidence="7" type="ORF">RAJCM14343_0776</name>
</gene>
<dbReference type="PANTHER" id="PTHR30346:SF0">
    <property type="entry name" value="HCA OPERON TRANSCRIPTIONAL ACTIVATOR HCAR"/>
    <property type="match status" value="1"/>
</dbReference>
<proteinExistence type="inferred from homology"/>
<keyword evidence="3" id="KW-0238">DNA-binding</keyword>
<dbReference type="PROSITE" id="PS50931">
    <property type="entry name" value="HTH_LYSR"/>
    <property type="match status" value="1"/>
</dbReference>
<evidence type="ECO:0000259" key="6">
    <source>
        <dbReference type="PROSITE" id="PS50931"/>
    </source>
</evidence>
<dbReference type="Gene3D" id="3.40.190.290">
    <property type="match status" value="1"/>
</dbReference>
<dbReference type="EMBL" id="CP106982">
    <property type="protein sequence ID" value="UYF94912.1"/>
    <property type="molecule type" value="Genomic_DNA"/>
</dbReference>
<organism evidence="8 10">
    <name type="scientific">Rhodococcus aetherivorans</name>
    <dbReference type="NCBI Taxonomy" id="191292"/>
    <lineage>
        <taxon>Bacteria</taxon>
        <taxon>Bacillati</taxon>
        <taxon>Actinomycetota</taxon>
        <taxon>Actinomycetes</taxon>
        <taxon>Mycobacteriales</taxon>
        <taxon>Nocardiaceae</taxon>
        <taxon>Rhodococcus</taxon>
    </lineage>
</organism>
<reference evidence="8" key="3">
    <citation type="submission" date="2022-09" db="EMBL/GenBank/DDBJ databases">
        <title>The genome sequence of Rhodococcus aetherivorans N1.</title>
        <authorList>
            <person name="Jiang W."/>
        </authorList>
    </citation>
    <scope>NUCLEOTIDE SEQUENCE</scope>
    <source>
        <strain evidence="8">N1</strain>
    </source>
</reference>
<dbReference type="InterPro" id="IPR036388">
    <property type="entry name" value="WH-like_DNA-bd_sf"/>
</dbReference>
<dbReference type="Pfam" id="PF03466">
    <property type="entry name" value="LysR_substrate"/>
    <property type="match status" value="1"/>
</dbReference>
<dbReference type="GO" id="GO:0003700">
    <property type="term" value="F:DNA-binding transcription factor activity"/>
    <property type="evidence" value="ECO:0007669"/>
    <property type="project" value="InterPro"/>
</dbReference>
<reference evidence="7 9" key="1">
    <citation type="journal article" date="2018" name="Biodegradation">
        <title>1,4-Dioxane degradation characteristics of Rhodococcus aetherivorans JCM 14343.</title>
        <authorList>
            <person name="Inoue D."/>
            <person name="Tsunoda T."/>
            <person name="Yamamoto N."/>
            <person name="Ike M."/>
            <person name="Sei K."/>
        </authorList>
    </citation>
    <scope>NUCLEOTIDE SEQUENCE [LARGE SCALE GENOMIC DNA]</scope>
    <source>
        <strain evidence="7 9">JCM 14343</strain>
    </source>
</reference>
<dbReference type="AlphaFoldDB" id="A0A059MIW0"/>
<reference evidence="7" key="2">
    <citation type="submission" date="2019-10" db="EMBL/GenBank/DDBJ databases">
        <title>Draft genome sequence of Rhodococcus aetherivorans JCM 14343.</title>
        <authorList>
            <person name="Inoue D."/>
            <person name="Nakazawa M."/>
            <person name="Yamamoto N."/>
            <person name="Sei K."/>
            <person name="Ike M."/>
        </authorList>
    </citation>
    <scope>NUCLEOTIDE SEQUENCE</scope>
    <source>
        <strain evidence="7">JCM 14343</strain>
    </source>
</reference>
<dbReference type="InterPro" id="IPR005119">
    <property type="entry name" value="LysR_subst-bd"/>
</dbReference>
<dbReference type="EMBL" id="BLAH01000022">
    <property type="protein sequence ID" value="GES35527.1"/>
    <property type="molecule type" value="Genomic_DNA"/>
</dbReference>
<dbReference type="CDD" id="cd05466">
    <property type="entry name" value="PBP2_LTTR_substrate"/>
    <property type="match status" value="1"/>
</dbReference>
<dbReference type="GeneID" id="83619510"/>
<dbReference type="InterPro" id="IPR036390">
    <property type="entry name" value="WH_DNA-bd_sf"/>
</dbReference>
<dbReference type="GO" id="GO:0003677">
    <property type="term" value="F:DNA binding"/>
    <property type="evidence" value="ECO:0007669"/>
    <property type="project" value="UniProtKB-KW"/>
</dbReference>
<evidence type="ECO:0000256" key="1">
    <source>
        <dbReference type="ARBA" id="ARBA00009437"/>
    </source>
</evidence>
<evidence type="ECO:0000256" key="5">
    <source>
        <dbReference type="ARBA" id="ARBA00023163"/>
    </source>
</evidence>
<dbReference type="FunFam" id="1.10.10.10:FF:000001">
    <property type="entry name" value="LysR family transcriptional regulator"/>
    <property type="match status" value="1"/>
</dbReference>